<evidence type="ECO:0000313" key="7">
    <source>
        <dbReference type="EMBL" id="SUI93585.1"/>
    </source>
</evidence>
<dbReference type="InterPro" id="IPR015927">
    <property type="entry name" value="Peptidase_S24_S26A/B/C"/>
</dbReference>
<dbReference type="InterPro" id="IPR003314">
    <property type="entry name" value="Mu-type_HTH"/>
</dbReference>
<reference evidence="7 9" key="1">
    <citation type="submission" date="2018-06" db="EMBL/GenBank/DDBJ databases">
        <authorList>
            <consortium name="Pathogen Informatics"/>
            <person name="Doyle S."/>
        </authorList>
    </citation>
    <scope>NUCLEOTIDE SEQUENCE [LARGE SCALE GENOMIC DNA]</scope>
    <source>
        <strain evidence="7 9">NCTC10736</strain>
    </source>
</reference>
<dbReference type="InterPro" id="IPR036388">
    <property type="entry name" value="WH-like_DNA-bd_sf"/>
</dbReference>
<dbReference type="PROSITE" id="PS00501">
    <property type="entry name" value="SPASE_I_1"/>
    <property type="match status" value="1"/>
</dbReference>
<dbReference type="AlphaFoldDB" id="A0A380B6I2"/>
<dbReference type="InterPro" id="IPR019756">
    <property type="entry name" value="Pept_S26A_signal_pept_1_Ser-AS"/>
</dbReference>
<proteinExistence type="predicted"/>
<dbReference type="SUPFAM" id="SSF46955">
    <property type="entry name" value="Putative DNA-binding domain"/>
    <property type="match status" value="1"/>
</dbReference>
<dbReference type="SUPFAM" id="SSF51306">
    <property type="entry name" value="LexA/Signal peptidase"/>
    <property type="match status" value="1"/>
</dbReference>
<dbReference type="PROSITE" id="PS51702">
    <property type="entry name" value="HTH_MU"/>
    <property type="match status" value="1"/>
</dbReference>
<evidence type="ECO:0000256" key="5">
    <source>
        <dbReference type="ARBA" id="ARBA00023163"/>
    </source>
</evidence>
<dbReference type="InterPro" id="IPR039418">
    <property type="entry name" value="LexA-like"/>
</dbReference>
<gene>
    <name evidence="7" type="ORF">NCTC10736_03748</name>
    <name evidence="8" type="ORF">NCTC10736_04184</name>
</gene>
<accession>A0A380B6I2</accession>
<evidence type="ECO:0000259" key="6">
    <source>
        <dbReference type="PROSITE" id="PS51702"/>
    </source>
</evidence>
<keyword evidence="3" id="KW-0805">Transcription regulation</keyword>
<name>A0A380B6I2_9GAMM</name>
<evidence type="ECO:0000256" key="3">
    <source>
        <dbReference type="ARBA" id="ARBA00023015"/>
    </source>
</evidence>
<dbReference type="PANTHER" id="PTHR40661:SF1">
    <property type="entry name" value="HTH CRO_C1-TYPE DOMAIN-CONTAINING PROTEIN"/>
    <property type="match status" value="1"/>
</dbReference>
<keyword evidence="1" id="KW-0645">Protease</keyword>
<dbReference type="GO" id="GO:0004252">
    <property type="term" value="F:serine-type endopeptidase activity"/>
    <property type="evidence" value="ECO:0007669"/>
    <property type="project" value="InterPro"/>
</dbReference>
<organism evidence="7 9">
    <name type="scientific">Shewanella morhuae</name>
    <dbReference type="NCBI Taxonomy" id="365591"/>
    <lineage>
        <taxon>Bacteria</taxon>
        <taxon>Pseudomonadati</taxon>
        <taxon>Pseudomonadota</taxon>
        <taxon>Gammaproteobacteria</taxon>
        <taxon>Alteromonadales</taxon>
        <taxon>Shewanellaceae</taxon>
        <taxon>Shewanella</taxon>
    </lineage>
</organism>
<dbReference type="Pfam" id="PF00717">
    <property type="entry name" value="Peptidase_S24"/>
    <property type="match status" value="1"/>
</dbReference>
<dbReference type="InterPro" id="IPR009061">
    <property type="entry name" value="DNA-bd_dom_put_sf"/>
</dbReference>
<dbReference type="EMBL" id="UGYV01000005">
    <property type="protein sequence ID" value="SUJ13569.1"/>
    <property type="molecule type" value="Genomic_DNA"/>
</dbReference>
<keyword evidence="5" id="KW-0804">Transcription</keyword>
<evidence type="ECO:0000256" key="2">
    <source>
        <dbReference type="ARBA" id="ARBA00022801"/>
    </source>
</evidence>
<sequence>MSSKEWFLAKDLAGIEGMPKSLSSVSRKASLENWEKRQVDGVKGVTFEYSIKSLPEKTRNFLQQGQTTNVPSLEEPPISIPYYEIYASAGSGLIPSEGEYSPHGINISPQILLNFGVPPTELFAIAVKGDSMEPALFEGDIIMVKRIKPPMLVLEGVYVLRIGGELFIKRIQFNKFEAYLQVDSDNDFYRSFTIKGEDLNQVEIIGEAMLALGRIQRINPMRYRAKEQPVKQ</sequence>
<dbReference type="CDD" id="cd06529">
    <property type="entry name" value="S24_LexA-like"/>
    <property type="match status" value="1"/>
</dbReference>
<dbReference type="GO" id="GO:0016020">
    <property type="term" value="C:membrane"/>
    <property type="evidence" value="ECO:0007669"/>
    <property type="project" value="InterPro"/>
</dbReference>
<dbReference type="InterPro" id="IPR036286">
    <property type="entry name" value="LexA/Signal_pep-like_sf"/>
</dbReference>
<dbReference type="GO" id="GO:0006508">
    <property type="term" value="P:proteolysis"/>
    <property type="evidence" value="ECO:0007669"/>
    <property type="project" value="UniProtKB-KW"/>
</dbReference>
<dbReference type="GO" id="GO:0003677">
    <property type="term" value="F:DNA binding"/>
    <property type="evidence" value="ECO:0007669"/>
    <property type="project" value="UniProtKB-KW"/>
</dbReference>
<dbReference type="Gene3D" id="1.10.10.10">
    <property type="entry name" value="Winged helix-like DNA-binding domain superfamily/Winged helix DNA-binding domain"/>
    <property type="match status" value="1"/>
</dbReference>
<dbReference type="EMBL" id="UGYV01000001">
    <property type="protein sequence ID" value="SUI93585.1"/>
    <property type="molecule type" value="Genomic_DNA"/>
</dbReference>
<evidence type="ECO:0000313" key="8">
    <source>
        <dbReference type="EMBL" id="SUJ13569.1"/>
    </source>
</evidence>
<dbReference type="Proteomes" id="UP000255061">
    <property type="component" value="Unassembled WGS sequence"/>
</dbReference>
<dbReference type="Pfam" id="PF02316">
    <property type="entry name" value="HTH_Tnp_Mu_1"/>
    <property type="match status" value="1"/>
</dbReference>
<dbReference type="PANTHER" id="PTHR40661">
    <property type="match status" value="1"/>
</dbReference>
<evidence type="ECO:0000256" key="1">
    <source>
        <dbReference type="ARBA" id="ARBA00022670"/>
    </source>
</evidence>
<dbReference type="RefSeq" id="WP_115406997.1">
    <property type="nucleotide sequence ID" value="NZ_UGYV01000001.1"/>
</dbReference>
<keyword evidence="2" id="KW-0378">Hydrolase</keyword>
<evidence type="ECO:0000313" key="9">
    <source>
        <dbReference type="Proteomes" id="UP000255061"/>
    </source>
</evidence>
<evidence type="ECO:0000256" key="4">
    <source>
        <dbReference type="ARBA" id="ARBA00023125"/>
    </source>
</evidence>
<dbReference type="Gene3D" id="2.10.109.10">
    <property type="entry name" value="Umud Fragment, subunit A"/>
    <property type="match status" value="1"/>
</dbReference>
<keyword evidence="4 7" id="KW-0238">DNA-binding</keyword>
<feature type="domain" description="HTH Mu-type" evidence="6">
    <location>
        <begin position="3"/>
        <end position="70"/>
    </location>
</feature>
<protein>
    <submittedName>
        <fullName evidence="7">Mu DNA-binding domain</fullName>
    </submittedName>
</protein>